<organism evidence="9 10">
    <name type="scientific">Pterulicium gracile</name>
    <dbReference type="NCBI Taxonomy" id="1884261"/>
    <lineage>
        <taxon>Eukaryota</taxon>
        <taxon>Fungi</taxon>
        <taxon>Dikarya</taxon>
        <taxon>Basidiomycota</taxon>
        <taxon>Agaricomycotina</taxon>
        <taxon>Agaricomycetes</taxon>
        <taxon>Agaricomycetidae</taxon>
        <taxon>Agaricales</taxon>
        <taxon>Pleurotineae</taxon>
        <taxon>Pterulaceae</taxon>
        <taxon>Pterulicium</taxon>
    </lineage>
</organism>
<keyword evidence="6 7" id="KW-0472">Membrane</keyword>
<protein>
    <recommendedName>
        <fullName evidence="8">Peptidase S54 rhomboid domain-containing protein</fullName>
    </recommendedName>
</protein>
<evidence type="ECO:0000256" key="2">
    <source>
        <dbReference type="ARBA" id="ARBA00009045"/>
    </source>
</evidence>
<gene>
    <name evidence="9" type="ORF">BDV98DRAFT_501208</name>
</gene>
<dbReference type="InterPro" id="IPR035952">
    <property type="entry name" value="Rhomboid-like_sf"/>
</dbReference>
<sequence>FAIAGSAAVYYWAAVWTTIDTEVWTENLKRSSSIWTFRDPTSDEIRRANNFSLGKKMQTGLSSLKDWLNDFAVPAYFKYWIIRGYVDVAQPYLDTTEGRRLCWKICLFNGAVYLAWKIRALQGPMMRAWMHNPLSGRSLTMLTCVFSHKSIFHLVFNCMALTSFGSAATRYFQNAQEQGPSELQESTAAHHFLGFYLAAGLFSSLVSHVASARLAFPRIVAKLATPAPIAVQRGTVAPVSFASSLTSSSTSAASTAATSAILPSLGASGAIYASVVVTALAFPDAQIALAIPPSFPIPIQYGVGGLVAIDMIGILRGWKMFDHYAHLGGAAFGAVYWMYGPAMWDRLRESIADQSRVGKEQKTR</sequence>
<dbReference type="Gene3D" id="1.20.1540.10">
    <property type="entry name" value="Rhomboid-like"/>
    <property type="match status" value="1"/>
</dbReference>
<dbReference type="GO" id="GO:0006465">
    <property type="term" value="P:signal peptide processing"/>
    <property type="evidence" value="ECO:0007669"/>
    <property type="project" value="TreeGrafter"/>
</dbReference>
<evidence type="ECO:0000313" key="10">
    <source>
        <dbReference type="Proteomes" id="UP000305067"/>
    </source>
</evidence>
<evidence type="ECO:0000256" key="3">
    <source>
        <dbReference type="ARBA" id="ARBA00022692"/>
    </source>
</evidence>
<evidence type="ECO:0000256" key="4">
    <source>
        <dbReference type="ARBA" id="ARBA00022801"/>
    </source>
</evidence>
<evidence type="ECO:0000256" key="5">
    <source>
        <dbReference type="ARBA" id="ARBA00022989"/>
    </source>
</evidence>
<comment type="subcellular location">
    <subcellularLocation>
        <location evidence="1">Membrane</location>
        <topology evidence="1">Multi-pass membrane protein</topology>
    </subcellularLocation>
</comment>
<dbReference type="InterPro" id="IPR022764">
    <property type="entry name" value="Peptidase_S54_rhomboid_dom"/>
</dbReference>
<keyword evidence="4" id="KW-0378">Hydrolase</keyword>
<dbReference type="EMBL" id="ML178817">
    <property type="protein sequence ID" value="TFL05282.1"/>
    <property type="molecule type" value="Genomic_DNA"/>
</dbReference>
<evidence type="ECO:0000256" key="1">
    <source>
        <dbReference type="ARBA" id="ARBA00004141"/>
    </source>
</evidence>
<dbReference type="STRING" id="1884261.A0A5C3QTR1"/>
<dbReference type="OrthoDB" id="10260614at2759"/>
<dbReference type="PANTHER" id="PTHR43731:SF14">
    <property type="entry name" value="PRESENILIN-ASSOCIATED RHOMBOID-LIKE PROTEIN, MITOCHONDRIAL"/>
    <property type="match status" value="1"/>
</dbReference>
<dbReference type="SUPFAM" id="SSF144091">
    <property type="entry name" value="Rhomboid-like"/>
    <property type="match status" value="1"/>
</dbReference>
<dbReference type="Proteomes" id="UP000305067">
    <property type="component" value="Unassembled WGS sequence"/>
</dbReference>
<proteinExistence type="inferred from homology"/>
<feature type="transmembrane region" description="Helical" evidence="7">
    <location>
        <begin position="151"/>
        <end position="172"/>
    </location>
</feature>
<feature type="non-terminal residue" evidence="9">
    <location>
        <position position="1"/>
    </location>
</feature>
<feature type="transmembrane region" description="Helical" evidence="7">
    <location>
        <begin position="321"/>
        <end position="339"/>
    </location>
</feature>
<dbReference type="GO" id="GO:0004252">
    <property type="term" value="F:serine-type endopeptidase activity"/>
    <property type="evidence" value="ECO:0007669"/>
    <property type="project" value="InterPro"/>
</dbReference>
<feature type="transmembrane region" description="Helical" evidence="7">
    <location>
        <begin position="192"/>
        <end position="216"/>
    </location>
</feature>
<evidence type="ECO:0000313" key="9">
    <source>
        <dbReference type="EMBL" id="TFL05282.1"/>
    </source>
</evidence>
<dbReference type="InterPro" id="IPR050925">
    <property type="entry name" value="Rhomboid_protease_S54"/>
</dbReference>
<comment type="similarity">
    <text evidence="2">Belongs to the peptidase S54 family.</text>
</comment>
<evidence type="ECO:0000259" key="8">
    <source>
        <dbReference type="Pfam" id="PF01694"/>
    </source>
</evidence>
<name>A0A5C3QTR1_9AGAR</name>
<evidence type="ECO:0000256" key="7">
    <source>
        <dbReference type="SAM" id="Phobius"/>
    </source>
</evidence>
<dbReference type="PANTHER" id="PTHR43731">
    <property type="entry name" value="RHOMBOID PROTEASE"/>
    <property type="match status" value="1"/>
</dbReference>
<evidence type="ECO:0000256" key="6">
    <source>
        <dbReference type="ARBA" id="ARBA00023136"/>
    </source>
</evidence>
<feature type="domain" description="Peptidase S54 rhomboid" evidence="8">
    <location>
        <begin position="139"/>
        <end position="337"/>
    </location>
</feature>
<accession>A0A5C3QTR1</accession>
<keyword evidence="3 7" id="KW-0812">Transmembrane</keyword>
<reference evidence="9 10" key="1">
    <citation type="journal article" date="2019" name="Nat. Ecol. Evol.">
        <title>Megaphylogeny resolves global patterns of mushroom evolution.</title>
        <authorList>
            <person name="Varga T."/>
            <person name="Krizsan K."/>
            <person name="Foldi C."/>
            <person name="Dima B."/>
            <person name="Sanchez-Garcia M."/>
            <person name="Sanchez-Ramirez S."/>
            <person name="Szollosi G.J."/>
            <person name="Szarkandi J.G."/>
            <person name="Papp V."/>
            <person name="Albert L."/>
            <person name="Andreopoulos W."/>
            <person name="Angelini C."/>
            <person name="Antonin V."/>
            <person name="Barry K.W."/>
            <person name="Bougher N.L."/>
            <person name="Buchanan P."/>
            <person name="Buyck B."/>
            <person name="Bense V."/>
            <person name="Catcheside P."/>
            <person name="Chovatia M."/>
            <person name="Cooper J."/>
            <person name="Damon W."/>
            <person name="Desjardin D."/>
            <person name="Finy P."/>
            <person name="Geml J."/>
            <person name="Haridas S."/>
            <person name="Hughes K."/>
            <person name="Justo A."/>
            <person name="Karasinski D."/>
            <person name="Kautmanova I."/>
            <person name="Kiss B."/>
            <person name="Kocsube S."/>
            <person name="Kotiranta H."/>
            <person name="LaButti K.M."/>
            <person name="Lechner B.E."/>
            <person name="Liimatainen K."/>
            <person name="Lipzen A."/>
            <person name="Lukacs Z."/>
            <person name="Mihaltcheva S."/>
            <person name="Morgado L.N."/>
            <person name="Niskanen T."/>
            <person name="Noordeloos M.E."/>
            <person name="Ohm R.A."/>
            <person name="Ortiz-Santana B."/>
            <person name="Ovrebo C."/>
            <person name="Racz N."/>
            <person name="Riley R."/>
            <person name="Savchenko A."/>
            <person name="Shiryaev A."/>
            <person name="Soop K."/>
            <person name="Spirin V."/>
            <person name="Szebenyi C."/>
            <person name="Tomsovsky M."/>
            <person name="Tulloss R.E."/>
            <person name="Uehling J."/>
            <person name="Grigoriev I.V."/>
            <person name="Vagvolgyi C."/>
            <person name="Papp T."/>
            <person name="Martin F.M."/>
            <person name="Miettinen O."/>
            <person name="Hibbett D.S."/>
            <person name="Nagy L.G."/>
        </authorList>
    </citation>
    <scope>NUCLEOTIDE SEQUENCE [LARGE SCALE GENOMIC DNA]</scope>
    <source>
        <strain evidence="9 10">CBS 309.79</strain>
    </source>
</reference>
<dbReference type="AlphaFoldDB" id="A0A5C3QTR1"/>
<dbReference type="GO" id="GO:0016020">
    <property type="term" value="C:membrane"/>
    <property type="evidence" value="ECO:0007669"/>
    <property type="project" value="UniProtKB-SubCell"/>
</dbReference>
<dbReference type="Pfam" id="PF01694">
    <property type="entry name" value="Rhomboid"/>
    <property type="match status" value="1"/>
</dbReference>
<keyword evidence="10" id="KW-1185">Reference proteome</keyword>
<keyword evidence="5 7" id="KW-1133">Transmembrane helix</keyword>